<proteinExistence type="predicted"/>
<protein>
    <submittedName>
        <fullName evidence="2">Uncharacterized protein</fullName>
    </submittedName>
</protein>
<evidence type="ECO:0000256" key="1">
    <source>
        <dbReference type="SAM" id="MobiDB-lite"/>
    </source>
</evidence>
<feature type="compositionally biased region" description="Low complexity" evidence="1">
    <location>
        <begin position="1"/>
        <end position="14"/>
    </location>
</feature>
<reference evidence="2" key="1">
    <citation type="journal article" date="2023" name="Nat. Commun.">
        <title>Diploid and tetraploid genomes of Acorus and the evolution of monocots.</title>
        <authorList>
            <person name="Ma L."/>
            <person name="Liu K.W."/>
            <person name="Li Z."/>
            <person name="Hsiao Y.Y."/>
            <person name="Qi Y."/>
            <person name="Fu T."/>
            <person name="Tang G.D."/>
            <person name="Zhang D."/>
            <person name="Sun W.H."/>
            <person name="Liu D.K."/>
            <person name="Li Y."/>
            <person name="Chen G.Z."/>
            <person name="Liu X.D."/>
            <person name="Liao X.Y."/>
            <person name="Jiang Y.T."/>
            <person name="Yu X."/>
            <person name="Hao Y."/>
            <person name="Huang J."/>
            <person name="Zhao X.W."/>
            <person name="Ke S."/>
            <person name="Chen Y.Y."/>
            <person name="Wu W.L."/>
            <person name="Hsu J.L."/>
            <person name="Lin Y.F."/>
            <person name="Huang M.D."/>
            <person name="Li C.Y."/>
            <person name="Huang L."/>
            <person name="Wang Z.W."/>
            <person name="Zhao X."/>
            <person name="Zhong W.Y."/>
            <person name="Peng D.H."/>
            <person name="Ahmad S."/>
            <person name="Lan S."/>
            <person name="Zhang J.S."/>
            <person name="Tsai W.C."/>
            <person name="Van de Peer Y."/>
            <person name="Liu Z.J."/>
        </authorList>
    </citation>
    <scope>NUCLEOTIDE SEQUENCE</scope>
    <source>
        <strain evidence="2">SCP</strain>
    </source>
</reference>
<organism evidence="2 3">
    <name type="scientific">Acorus gramineus</name>
    <name type="common">Dwarf sweet flag</name>
    <dbReference type="NCBI Taxonomy" id="55184"/>
    <lineage>
        <taxon>Eukaryota</taxon>
        <taxon>Viridiplantae</taxon>
        <taxon>Streptophyta</taxon>
        <taxon>Embryophyta</taxon>
        <taxon>Tracheophyta</taxon>
        <taxon>Spermatophyta</taxon>
        <taxon>Magnoliopsida</taxon>
        <taxon>Liliopsida</taxon>
        <taxon>Acoraceae</taxon>
        <taxon>Acorus</taxon>
    </lineage>
</organism>
<reference evidence="2" key="2">
    <citation type="submission" date="2023-06" db="EMBL/GenBank/DDBJ databases">
        <authorList>
            <person name="Ma L."/>
            <person name="Liu K.-W."/>
            <person name="Li Z."/>
            <person name="Hsiao Y.-Y."/>
            <person name="Qi Y."/>
            <person name="Fu T."/>
            <person name="Tang G."/>
            <person name="Zhang D."/>
            <person name="Sun W.-H."/>
            <person name="Liu D.-K."/>
            <person name="Li Y."/>
            <person name="Chen G.-Z."/>
            <person name="Liu X.-D."/>
            <person name="Liao X.-Y."/>
            <person name="Jiang Y.-T."/>
            <person name="Yu X."/>
            <person name="Hao Y."/>
            <person name="Huang J."/>
            <person name="Zhao X.-W."/>
            <person name="Ke S."/>
            <person name="Chen Y.-Y."/>
            <person name="Wu W.-L."/>
            <person name="Hsu J.-L."/>
            <person name="Lin Y.-F."/>
            <person name="Huang M.-D."/>
            <person name="Li C.-Y."/>
            <person name="Huang L."/>
            <person name="Wang Z.-W."/>
            <person name="Zhao X."/>
            <person name="Zhong W.-Y."/>
            <person name="Peng D.-H."/>
            <person name="Ahmad S."/>
            <person name="Lan S."/>
            <person name="Zhang J.-S."/>
            <person name="Tsai W.-C."/>
            <person name="Van De Peer Y."/>
            <person name="Liu Z.-J."/>
        </authorList>
    </citation>
    <scope>NUCLEOTIDE SEQUENCE</scope>
    <source>
        <strain evidence="2">SCP</strain>
        <tissue evidence="2">Leaves</tissue>
    </source>
</reference>
<sequence length="82" mass="9399">MSDFSSSVITDSSSAQNMDSFETSFPTDIDNSFWSDPHLQMPLSPVGQSIYNGDFESNKEELKDIYYIYEDPNFKDLESDNH</sequence>
<evidence type="ECO:0000313" key="2">
    <source>
        <dbReference type="EMBL" id="KAK1260836.1"/>
    </source>
</evidence>
<comment type="caution">
    <text evidence="2">The sequence shown here is derived from an EMBL/GenBank/DDBJ whole genome shotgun (WGS) entry which is preliminary data.</text>
</comment>
<gene>
    <name evidence="2" type="ORF">QJS04_geneDACA002403</name>
</gene>
<feature type="region of interest" description="Disordered" evidence="1">
    <location>
        <begin position="1"/>
        <end position="23"/>
    </location>
</feature>
<dbReference type="EMBL" id="JAUJYN010000011">
    <property type="protein sequence ID" value="KAK1260836.1"/>
    <property type="molecule type" value="Genomic_DNA"/>
</dbReference>
<keyword evidence="3" id="KW-1185">Reference proteome</keyword>
<dbReference type="AlphaFoldDB" id="A0AAV9A975"/>
<evidence type="ECO:0000313" key="3">
    <source>
        <dbReference type="Proteomes" id="UP001179952"/>
    </source>
</evidence>
<name>A0AAV9A975_ACOGR</name>
<dbReference type="Proteomes" id="UP001179952">
    <property type="component" value="Unassembled WGS sequence"/>
</dbReference>
<accession>A0AAV9A975</accession>